<evidence type="ECO:0000259" key="1">
    <source>
        <dbReference type="Pfam" id="PF01755"/>
    </source>
</evidence>
<feature type="domain" description="Glycosyl transferase family 25" evidence="1">
    <location>
        <begin position="38"/>
        <end position="166"/>
    </location>
</feature>
<dbReference type="EMBL" id="MN739040">
    <property type="protein sequence ID" value="QHS85086.1"/>
    <property type="molecule type" value="Genomic_DNA"/>
</dbReference>
<organism evidence="2">
    <name type="scientific">viral metagenome</name>
    <dbReference type="NCBI Taxonomy" id="1070528"/>
    <lineage>
        <taxon>unclassified sequences</taxon>
        <taxon>metagenomes</taxon>
        <taxon>organismal metagenomes</taxon>
    </lineage>
</organism>
<evidence type="ECO:0000313" key="2">
    <source>
        <dbReference type="EMBL" id="QHS85086.1"/>
    </source>
</evidence>
<dbReference type="Pfam" id="PF01755">
    <property type="entry name" value="Glyco_transf_25"/>
    <property type="match status" value="1"/>
</dbReference>
<name>A0A6C0AZ59_9ZZZZ</name>
<protein>
    <recommendedName>
        <fullName evidence="1">Glycosyl transferase family 25 domain-containing protein</fullName>
    </recommendedName>
</protein>
<proteinExistence type="predicted"/>
<sequence>MKKKTIIAILVMVIIILLVIRFRPSSFGGTCNRINIDKVFILTLGTDTERYLNFKKSYTCDIPLEVILGVNTKIPENSEKYKELVEPEKFNKMYLYDKKIEKRPNQTYFNSGALGCYLGHLEFYKRCFSQNLKYALILEDNITLTSAFNDELKNLNLPSNFDVCFLHAFRYVGKETDQCGDNLIDMKWVNGTKAYLINVENMKKYYPLFYPINNHVDRVYEKLVSHGCNMYYKQFKSIKISTSVSTINHTDMIDEATQFFYLKEFSNNDIRVVEDYIY</sequence>
<reference evidence="2" key="1">
    <citation type="journal article" date="2020" name="Nature">
        <title>Giant virus diversity and host interactions through global metagenomics.</title>
        <authorList>
            <person name="Schulz F."/>
            <person name="Roux S."/>
            <person name="Paez-Espino D."/>
            <person name="Jungbluth S."/>
            <person name="Walsh D.A."/>
            <person name="Denef V.J."/>
            <person name="McMahon K.D."/>
            <person name="Konstantinidis K.T."/>
            <person name="Eloe-Fadrosh E.A."/>
            <person name="Kyrpides N.C."/>
            <person name="Woyke T."/>
        </authorList>
    </citation>
    <scope>NUCLEOTIDE SEQUENCE</scope>
    <source>
        <strain evidence="2">GVMAG-M-3300009182-67</strain>
    </source>
</reference>
<accession>A0A6C0AZ59</accession>
<dbReference type="InterPro" id="IPR002654">
    <property type="entry name" value="Glyco_trans_25"/>
</dbReference>
<dbReference type="AlphaFoldDB" id="A0A6C0AZ59"/>